<dbReference type="EMBL" id="LT934114">
    <property type="protein sequence ID" value="VAH48887.1"/>
    <property type="molecule type" value="Genomic_DNA"/>
</dbReference>
<dbReference type="PRINTS" id="PR00080">
    <property type="entry name" value="SDRFAMILY"/>
</dbReference>
<dbReference type="PANTHER" id="PTHR43899:SF22">
    <property type="entry name" value="B-KETO ACYL REDUCTASE"/>
    <property type="match status" value="1"/>
</dbReference>
<accession>A0A9R1RPE3</accession>
<dbReference type="CDD" id="cd05356">
    <property type="entry name" value="17beta-HSD1_like_SDR_c"/>
    <property type="match status" value="1"/>
</dbReference>
<dbReference type="PRINTS" id="PR00081">
    <property type="entry name" value="GDHRDH"/>
</dbReference>
<protein>
    <recommendedName>
        <fullName evidence="5">B-keto acyl reductase</fullName>
    </recommendedName>
</protein>
<evidence type="ECO:0000313" key="3">
    <source>
        <dbReference type="EMBL" id="VAH48887.1"/>
    </source>
</evidence>
<name>A0A9R1RPE3_TRITD</name>
<dbReference type="Gene3D" id="3.40.50.720">
    <property type="entry name" value="NAD(P)-binding Rossmann-like Domain"/>
    <property type="match status" value="1"/>
</dbReference>
<evidence type="ECO:0000313" key="4">
    <source>
        <dbReference type="Proteomes" id="UP000324705"/>
    </source>
</evidence>
<proteinExistence type="inferred from homology"/>
<dbReference type="AlphaFoldDB" id="A0A9R1RPE3"/>
<dbReference type="SUPFAM" id="SSF51735">
    <property type="entry name" value="NAD(P)-binding Rossmann-fold domains"/>
    <property type="match status" value="1"/>
</dbReference>
<dbReference type="InterPro" id="IPR002347">
    <property type="entry name" value="SDR_fam"/>
</dbReference>
<keyword evidence="1" id="KW-0560">Oxidoreductase</keyword>
<dbReference type="Gramene" id="TRITD2Bv1G170820.1">
    <property type="protein sequence ID" value="TRITD2Bv1G170820.1"/>
    <property type="gene ID" value="TRITD2Bv1G170820"/>
</dbReference>
<gene>
    <name evidence="3" type="ORF">TRITD_2Bv1G170820</name>
</gene>
<keyword evidence="4" id="KW-1185">Reference proteome</keyword>
<evidence type="ECO:0000256" key="1">
    <source>
        <dbReference type="ARBA" id="ARBA00023002"/>
    </source>
</evidence>
<evidence type="ECO:0000256" key="2">
    <source>
        <dbReference type="RuleBase" id="RU000363"/>
    </source>
</evidence>
<dbReference type="InterPro" id="IPR036291">
    <property type="entry name" value="NAD(P)-bd_dom_sf"/>
</dbReference>
<sequence length="346" mass="37540">MAVDRIIVKLELHLPTAQPSHCCVNCHRMAGASAQPAWAQALAAVGLLVASRAAVRLALWLYAAFLRPAKPLRRRYGAWAVVTGPTDGIGRALAFELAAAGLSLVLVGRSPDKLAAVSKEVRARHPGAGVRTFVLDFAADGLAANVAALAESIRGLDVGVLVNNAGHCYPYARYFHEVDEALTRNLIRLNVEALTRMTHAVLPGMVQRKRGAVVNIGSGAATILPSDPLYAVYAATKAYVDQFSRSLYVEYRNKGIDVQCQAPWYVATKMASIRQASLFAPSPETYARAAVRYIGYEPRCTPYWAHALVWFLFTVVPEPIADKYVLGVSLGIRDKGRAKEARKKAM</sequence>
<dbReference type="InterPro" id="IPR051019">
    <property type="entry name" value="VLCFA-Steroid_DH"/>
</dbReference>
<dbReference type="OMA" id="HTCGHWL"/>
<dbReference type="PANTHER" id="PTHR43899">
    <property type="entry name" value="RH59310P"/>
    <property type="match status" value="1"/>
</dbReference>
<dbReference type="Pfam" id="PF00106">
    <property type="entry name" value="adh_short"/>
    <property type="match status" value="1"/>
</dbReference>
<dbReference type="Proteomes" id="UP000324705">
    <property type="component" value="Chromosome 2B"/>
</dbReference>
<evidence type="ECO:0008006" key="5">
    <source>
        <dbReference type="Google" id="ProtNLM"/>
    </source>
</evidence>
<organism evidence="3 4">
    <name type="scientific">Triticum turgidum subsp. durum</name>
    <name type="common">Durum wheat</name>
    <name type="synonym">Triticum durum</name>
    <dbReference type="NCBI Taxonomy" id="4567"/>
    <lineage>
        <taxon>Eukaryota</taxon>
        <taxon>Viridiplantae</taxon>
        <taxon>Streptophyta</taxon>
        <taxon>Embryophyta</taxon>
        <taxon>Tracheophyta</taxon>
        <taxon>Spermatophyta</taxon>
        <taxon>Magnoliopsida</taxon>
        <taxon>Liliopsida</taxon>
        <taxon>Poales</taxon>
        <taxon>Poaceae</taxon>
        <taxon>BOP clade</taxon>
        <taxon>Pooideae</taxon>
        <taxon>Triticodae</taxon>
        <taxon>Triticeae</taxon>
        <taxon>Triticinae</taxon>
        <taxon>Triticum</taxon>
    </lineage>
</organism>
<comment type="similarity">
    <text evidence="2">Belongs to the short-chain dehydrogenases/reductases (SDR) family.</text>
</comment>
<dbReference type="GO" id="GO:0045703">
    <property type="term" value="F:ketoreductase activity"/>
    <property type="evidence" value="ECO:0007669"/>
    <property type="project" value="TreeGrafter"/>
</dbReference>
<reference evidence="3 4" key="1">
    <citation type="submission" date="2017-09" db="EMBL/GenBank/DDBJ databases">
        <authorList>
            <consortium name="International Durum Wheat Genome Sequencing Consortium (IDWGSC)"/>
            <person name="Milanesi L."/>
        </authorList>
    </citation>
    <scope>NUCLEOTIDE SEQUENCE [LARGE SCALE GENOMIC DNA]</scope>
    <source>
        <strain evidence="4">cv. Svevo</strain>
    </source>
</reference>
<dbReference type="FunFam" id="3.40.50.720:FF:000341">
    <property type="entry name" value="very-long-chain 3-oxoacyl-CoA reductase 1"/>
    <property type="match status" value="1"/>
</dbReference>
<dbReference type="GO" id="GO:0005783">
    <property type="term" value="C:endoplasmic reticulum"/>
    <property type="evidence" value="ECO:0007669"/>
    <property type="project" value="TreeGrafter"/>
</dbReference>
<dbReference type="PIRSF" id="PIRSF000126">
    <property type="entry name" value="11-beta-HSD1"/>
    <property type="match status" value="1"/>
</dbReference>